<organism evidence="2 3">
    <name type="scientific">Coniochaeta hoffmannii</name>
    <dbReference type="NCBI Taxonomy" id="91930"/>
    <lineage>
        <taxon>Eukaryota</taxon>
        <taxon>Fungi</taxon>
        <taxon>Dikarya</taxon>
        <taxon>Ascomycota</taxon>
        <taxon>Pezizomycotina</taxon>
        <taxon>Sordariomycetes</taxon>
        <taxon>Sordariomycetidae</taxon>
        <taxon>Coniochaetales</taxon>
        <taxon>Coniochaetaceae</taxon>
        <taxon>Coniochaeta</taxon>
    </lineage>
</organism>
<reference evidence="2" key="1">
    <citation type="submission" date="2022-07" db="EMBL/GenBank/DDBJ databases">
        <title>Fungi with potential for degradation of polypropylene.</title>
        <authorList>
            <person name="Gostincar C."/>
        </authorList>
    </citation>
    <scope>NUCLEOTIDE SEQUENCE</scope>
    <source>
        <strain evidence="2">EXF-13287</strain>
    </source>
</reference>
<dbReference type="AlphaFoldDB" id="A0AA38RRW0"/>
<keyword evidence="3" id="KW-1185">Reference proteome</keyword>
<gene>
    <name evidence="2" type="ORF">NKR19_g8064</name>
</gene>
<evidence type="ECO:0000313" key="3">
    <source>
        <dbReference type="Proteomes" id="UP001174691"/>
    </source>
</evidence>
<dbReference type="Proteomes" id="UP001174691">
    <property type="component" value="Unassembled WGS sequence"/>
</dbReference>
<dbReference type="Pfam" id="PF24864">
    <property type="entry name" value="DUF7730"/>
    <property type="match status" value="1"/>
</dbReference>
<sequence>MSLIVSAEAACAMDSSQHTKGFFAIPIELRRAVYAHLFDPAGGRHVQYMIGRDGVSHFRLTPCTAPPASDEEERLGQERNPEPTVLFAKGPVYKRRLLSSWGTHWICEELASFHSHEEAGDVESGSSSRNFSSALRVCKRMYLDLVDVVTTAADFHVTDLRTLKALLDNRETAPAPFSFEGSICPRITRLSITLSLPLAFFQAVEAASLPSQDQERSSSSSNPGDNDDLRTWSHLLCSRLLIQLPRLRKLHVWLDHNCKDYWSVVNERAVLAPMEDLKTSNPTLELVCALPKVHPQIEDRQRHYLPADEKEESLPSSRLEIHRFLRQRYRVVGNAETGDQYIAYAQDFPHFVGHPIFDDMTLAEKERVEGAIWRAGVDVDRQYLNTVSFRLD</sequence>
<protein>
    <recommendedName>
        <fullName evidence="1">DUF7730 domain-containing protein</fullName>
    </recommendedName>
</protein>
<dbReference type="InterPro" id="IPR056632">
    <property type="entry name" value="DUF7730"/>
</dbReference>
<name>A0AA38RRW0_9PEZI</name>
<feature type="domain" description="DUF7730" evidence="1">
    <location>
        <begin position="16"/>
        <end position="281"/>
    </location>
</feature>
<proteinExistence type="predicted"/>
<evidence type="ECO:0000259" key="1">
    <source>
        <dbReference type="Pfam" id="PF24864"/>
    </source>
</evidence>
<accession>A0AA38RRW0</accession>
<dbReference type="EMBL" id="JANBVN010000154">
    <property type="protein sequence ID" value="KAJ9137797.1"/>
    <property type="molecule type" value="Genomic_DNA"/>
</dbReference>
<comment type="caution">
    <text evidence="2">The sequence shown here is derived from an EMBL/GenBank/DDBJ whole genome shotgun (WGS) entry which is preliminary data.</text>
</comment>
<evidence type="ECO:0000313" key="2">
    <source>
        <dbReference type="EMBL" id="KAJ9137797.1"/>
    </source>
</evidence>